<dbReference type="InterPro" id="IPR013078">
    <property type="entry name" value="His_Pase_superF_clade-1"/>
</dbReference>
<dbReference type="CDD" id="cd07067">
    <property type="entry name" value="HP_PGM_like"/>
    <property type="match status" value="1"/>
</dbReference>
<sequence length="253" mass="27120">MTEATTTGGQRLPDELGALADGVSLTLHIVRHAETEYNVAHVMQGWSNSPITDRGHEQIAAAGAALAGVPFDAAFSSDLERTRLTAEGILAAHPSPPALALREDLREWNFGGNEEQPSAIVWGRLFAQHGLEVDRELSAMRVLAERMSWSDIFDGIADLDETGQSEKAAETVVRADLALAHVIQTVTADAQAGDERTVLVVSHGGFITTLLRQMTPEMTPTTILPNCSISTVRLQGTSWSLEGVGERPEAFAA</sequence>
<evidence type="ECO:0000313" key="3">
    <source>
        <dbReference type="EMBL" id="SDH51292.1"/>
    </source>
</evidence>
<dbReference type="STRING" id="399736.SAMN04489720_1476"/>
<evidence type="ECO:0000256" key="1">
    <source>
        <dbReference type="ARBA" id="ARBA00022801"/>
    </source>
</evidence>
<feature type="binding site" evidence="2">
    <location>
        <begin position="31"/>
        <end position="38"/>
    </location>
    <ligand>
        <name>substrate</name>
    </ligand>
</feature>
<dbReference type="SUPFAM" id="SSF53254">
    <property type="entry name" value="Phosphoglycerate mutase-like"/>
    <property type="match status" value="1"/>
</dbReference>
<dbReference type="Proteomes" id="UP000198822">
    <property type="component" value="Chromosome I"/>
</dbReference>
<dbReference type="SMART" id="SM00855">
    <property type="entry name" value="PGAM"/>
    <property type="match status" value="1"/>
</dbReference>
<accession>A0A1G8D0U6</accession>
<name>A0A1G8D0U6_9MICO</name>
<dbReference type="AlphaFoldDB" id="A0A1G8D0U6"/>
<protein>
    <submittedName>
        <fullName evidence="3">Probable phosphoglycerate mutase</fullName>
    </submittedName>
</protein>
<dbReference type="GO" id="GO:0005829">
    <property type="term" value="C:cytosol"/>
    <property type="evidence" value="ECO:0007669"/>
    <property type="project" value="TreeGrafter"/>
</dbReference>
<evidence type="ECO:0000313" key="4">
    <source>
        <dbReference type="Proteomes" id="UP000198822"/>
    </source>
</evidence>
<dbReference type="InterPro" id="IPR051695">
    <property type="entry name" value="Phosphoglycerate_Mutase"/>
</dbReference>
<dbReference type="EMBL" id="LT629695">
    <property type="protein sequence ID" value="SDH51292.1"/>
    <property type="molecule type" value="Genomic_DNA"/>
</dbReference>
<dbReference type="Pfam" id="PF00300">
    <property type="entry name" value="His_Phos_1"/>
    <property type="match status" value="2"/>
</dbReference>
<keyword evidence="1" id="KW-0378">Hydrolase</keyword>
<evidence type="ECO:0000256" key="2">
    <source>
        <dbReference type="PIRSR" id="PIRSR613078-2"/>
    </source>
</evidence>
<feature type="binding site" evidence="2">
    <location>
        <position position="81"/>
    </location>
    <ligand>
        <name>substrate</name>
    </ligand>
</feature>
<organism evidence="3 4">
    <name type="scientific">Agrococcus jejuensis</name>
    <dbReference type="NCBI Taxonomy" id="399736"/>
    <lineage>
        <taxon>Bacteria</taxon>
        <taxon>Bacillati</taxon>
        <taxon>Actinomycetota</taxon>
        <taxon>Actinomycetes</taxon>
        <taxon>Micrococcales</taxon>
        <taxon>Microbacteriaceae</taxon>
        <taxon>Agrococcus</taxon>
    </lineage>
</organism>
<proteinExistence type="predicted"/>
<dbReference type="Gene3D" id="3.40.50.1240">
    <property type="entry name" value="Phosphoglycerate mutase-like"/>
    <property type="match status" value="1"/>
</dbReference>
<dbReference type="RefSeq" id="WP_092503790.1">
    <property type="nucleotide sequence ID" value="NZ_LT629695.1"/>
</dbReference>
<dbReference type="GO" id="GO:0045820">
    <property type="term" value="P:negative regulation of glycolytic process"/>
    <property type="evidence" value="ECO:0007669"/>
    <property type="project" value="TreeGrafter"/>
</dbReference>
<dbReference type="GO" id="GO:0043456">
    <property type="term" value="P:regulation of pentose-phosphate shunt"/>
    <property type="evidence" value="ECO:0007669"/>
    <property type="project" value="TreeGrafter"/>
</dbReference>
<dbReference type="PANTHER" id="PTHR46517">
    <property type="entry name" value="FRUCTOSE-2,6-BISPHOSPHATASE TIGAR"/>
    <property type="match status" value="1"/>
</dbReference>
<keyword evidence="4" id="KW-1185">Reference proteome</keyword>
<dbReference type="GO" id="GO:0004331">
    <property type="term" value="F:fructose-2,6-bisphosphate 2-phosphatase activity"/>
    <property type="evidence" value="ECO:0007669"/>
    <property type="project" value="TreeGrafter"/>
</dbReference>
<dbReference type="InterPro" id="IPR029033">
    <property type="entry name" value="His_PPase_superfam"/>
</dbReference>
<gene>
    <name evidence="3" type="ORF">SAMN04489720_1476</name>
</gene>
<dbReference type="PANTHER" id="PTHR46517:SF1">
    <property type="entry name" value="FRUCTOSE-2,6-BISPHOSPHATASE TIGAR"/>
    <property type="match status" value="1"/>
</dbReference>
<reference evidence="4" key="1">
    <citation type="submission" date="2016-10" db="EMBL/GenBank/DDBJ databases">
        <authorList>
            <person name="Varghese N."/>
            <person name="Submissions S."/>
        </authorList>
    </citation>
    <scope>NUCLEOTIDE SEQUENCE [LARGE SCALE GENOMIC DNA]</scope>
    <source>
        <strain evidence="4">DSM 22002</strain>
    </source>
</reference>
<dbReference type="OrthoDB" id="4131070at2"/>